<dbReference type="PANTHER" id="PTHR38340:SF1">
    <property type="entry name" value="S-LAYER PROTEIN"/>
    <property type="match status" value="1"/>
</dbReference>
<reference evidence="3" key="1">
    <citation type="submission" date="2019-12" db="EMBL/GenBank/DDBJ databases">
        <authorList>
            <person name="Cremers G."/>
        </authorList>
    </citation>
    <scope>NUCLEOTIDE SEQUENCE</scope>
    <source>
        <strain evidence="3">Mbul1</strain>
    </source>
</reference>
<dbReference type="InterPro" id="IPR011049">
    <property type="entry name" value="Serralysin-like_metalloprot_C"/>
</dbReference>
<dbReference type="PANTHER" id="PTHR38340">
    <property type="entry name" value="S-LAYER PROTEIN"/>
    <property type="match status" value="1"/>
</dbReference>
<name>A0A679J9P2_9HYPH</name>
<dbReference type="GO" id="GO:0005576">
    <property type="term" value="C:extracellular region"/>
    <property type="evidence" value="ECO:0007669"/>
    <property type="project" value="UniProtKB-SubCell"/>
</dbReference>
<evidence type="ECO:0000313" key="3">
    <source>
        <dbReference type="EMBL" id="CAA2105301.1"/>
    </source>
</evidence>
<dbReference type="Pfam" id="PF00353">
    <property type="entry name" value="HemolysinCabind"/>
    <property type="match status" value="4"/>
</dbReference>
<dbReference type="InterPro" id="IPR050557">
    <property type="entry name" value="RTX_toxin/Mannuronan_C5-epim"/>
</dbReference>
<dbReference type="SUPFAM" id="SSF51120">
    <property type="entry name" value="beta-Roll"/>
    <property type="match status" value="3"/>
</dbReference>
<gene>
    <name evidence="3" type="primary">cya_18</name>
    <name evidence="3" type="ORF">MBUL_03124</name>
</gene>
<dbReference type="AlphaFoldDB" id="A0A679J9P2"/>
<keyword evidence="2" id="KW-0964">Secreted</keyword>
<accession>A0A679J9P2</accession>
<dbReference type="InterPro" id="IPR001343">
    <property type="entry name" value="Hemolysn_Ca-bd"/>
</dbReference>
<proteinExistence type="predicted"/>
<dbReference type="InterPro" id="IPR018511">
    <property type="entry name" value="Hemolysin-typ_Ca-bd_CS"/>
</dbReference>
<dbReference type="Gene3D" id="2.150.10.10">
    <property type="entry name" value="Serralysin-like metalloprotease, C-terminal"/>
    <property type="match status" value="4"/>
</dbReference>
<dbReference type="GO" id="GO:0005509">
    <property type="term" value="F:calcium ion binding"/>
    <property type="evidence" value="ECO:0007669"/>
    <property type="project" value="InterPro"/>
</dbReference>
<protein>
    <submittedName>
        <fullName evidence="3">Bifunctional hemolysin/adenylate cyclase</fullName>
    </submittedName>
</protein>
<dbReference type="EMBL" id="LR743504">
    <property type="protein sequence ID" value="CAA2105301.1"/>
    <property type="molecule type" value="Genomic_DNA"/>
</dbReference>
<dbReference type="PROSITE" id="PS00330">
    <property type="entry name" value="HEMOLYSIN_CALCIUM"/>
    <property type="match status" value="1"/>
</dbReference>
<sequence length="395" mass="40096">MSYYIDFFDNVAPVSFNGGMRGDILRGGSGNDILNGGAGRDALEGGAGSDTFDGGAGIDTVSYEHSTDGVQIVLLGQTDGYGTDGDANGDTWIGIENARGGSGDDRISGSDDPGVNLIEGGGGADDISADDSDVVSYEHSEDAVSIDLLNGINTGGDAADDTFSGVQNVRGSSHDDTLIGNDGANTLRGGGGIDTLEGGFGNDRLVITETPADIDGGADKDFLFVDGGGTVALSDGAFAAIEAVYVRNDTHLDMSAVSTGSTIVSQSTVGHAVEIIGSTGSDRIKAGKAGDAIEGGASGDKLFAGSGADTFQFQAGFGRDNVYGFDVATDHIHIAIEGIDALDITLTPFHDGGRDTLVTFTGIEGTNKLILHDVTVAEIQAELQAEPSDLFTFGA</sequence>
<comment type="subcellular location">
    <subcellularLocation>
        <location evidence="1">Secreted</location>
    </subcellularLocation>
</comment>
<evidence type="ECO:0000256" key="2">
    <source>
        <dbReference type="ARBA" id="ARBA00022525"/>
    </source>
</evidence>
<dbReference type="PRINTS" id="PR00313">
    <property type="entry name" value="CABNDNGRPT"/>
</dbReference>
<evidence type="ECO:0000256" key="1">
    <source>
        <dbReference type="ARBA" id="ARBA00004613"/>
    </source>
</evidence>
<organism evidence="3">
    <name type="scientific">Methylobacterium bullatum</name>
    <dbReference type="NCBI Taxonomy" id="570505"/>
    <lineage>
        <taxon>Bacteria</taxon>
        <taxon>Pseudomonadati</taxon>
        <taxon>Pseudomonadota</taxon>
        <taxon>Alphaproteobacteria</taxon>
        <taxon>Hyphomicrobiales</taxon>
        <taxon>Methylobacteriaceae</taxon>
        <taxon>Methylobacterium</taxon>
    </lineage>
</organism>